<evidence type="ECO:0000313" key="1">
    <source>
        <dbReference type="EMBL" id="MFC7614896.1"/>
    </source>
</evidence>
<sequence length="63" mass="6598">MSYPLGDRLAVTTLVHLALAVLAPAAAGQTWAVTFSVSVVLLCGAAIAHPGEEERGEQQQPRK</sequence>
<reference evidence="2" key="1">
    <citation type="journal article" date="2019" name="Int. J. Syst. Evol. Microbiol.">
        <title>The Global Catalogue of Microorganisms (GCM) 10K type strain sequencing project: providing services to taxonomists for standard genome sequencing and annotation.</title>
        <authorList>
            <consortium name="The Broad Institute Genomics Platform"/>
            <consortium name="The Broad Institute Genome Sequencing Center for Infectious Disease"/>
            <person name="Wu L."/>
            <person name="Ma J."/>
        </authorList>
    </citation>
    <scope>NUCLEOTIDE SEQUENCE [LARGE SCALE GENOMIC DNA]</scope>
    <source>
        <strain evidence="2">JCM 17695</strain>
    </source>
</reference>
<comment type="caution">
    <text evidence="1">The sequence shown here is derived from an EMBL/GenBank/DDBJ whole genome shotgun (WGS) entry which is preliminary data.</text>
</comment>
<name>A0ABW2TN15_9PSEU</name>
<dbReference type="EMBL" id="JBHTEY010000004">
    <property type="protein sequence ID" value="MFC7614896.1"/>
    <property type="molecule type" value="Genomic_DNA"/>
</dbReference>
<evidence type="ECO:0000313" key="2">
    <source>
        <dbReference type="Proteomes" id="UP001596512"/>
    </source>
</evidence>
<organism evidence="1 2">
    <name type="scientific">Actinokineospora soli</name>
    <dbReference type="NCBI Taxonomy" id="1048753"/>
    <lineage>
        <taxon>Bacteria</taxon>
        <taxon>Bacillati</taxon>
        <taxon>Actinomycetota</taxon>
        <taxon>Actinomycetes</taxon>
        <taxon>Pseudonocardiales</taxon>
        <taxon>Pseudonocardiaceae</taxon>
        <taxon>Actinokineospora</taxon>
    </lineage>
</organism>
<proteinExistence type="predicted"/>
<accession>A0ABW2TN15</accession>
<dbReference type="Proteomes" id="UP001596512">
    <property type="component" value="Unassembled WGS sequence"/>
</dbReference>
<gene>
    <name evidence="1" type="ORF">ACFQV2_16620</name>
</gene>
<keyword evidence="2" id="KW-1185">Reference proteome</keyword>
<evidence type="ECO:0008006" key="3">
    <source>
        <dbReference type="Google" id="ProtNLM"/>
    </source>
</evidence>
<protein>
    <recommendedName>
        <fullName evidence="3">Low temperature requirement A protein (LtrA)</fullName>
    </recommendedName>
</protein>